<evidence type="ECO:0000313" key="9">
    <source>
        <dbReference type="Proteomes" id="UP000192247"/>
    </source>
</evidence>
<evidence type="ECO:0000256" key="5">
    <source>
        <dbReference type="PROSITE-ProRule" id="PRU00042"/>
    </source>
</evidence>
<dbReference type="InterPro" id="IPR013087">
    <property type="entry name" value="Znf_C2H2_type"/>
</dbReference>
<comment type="caution">
    <text evidence="8">The sequence shown here is derived from an EMBL/GenBank/DDBJ whole genome shotgun (WGS) entry which is preliminary data.</text>
</comment>
<reference evidence="8 9" key="1">
    <citation type="journal article" date="2017" name="Gigascience">
        <title>Draft genome of the honey bee ectoparasitic mite, Tropilaelaps mercedesae, is shaped by the parasitic life history.</title>
        <authorList>
            <person name="Dong X."/>
            <person name="Armstrong S.D."/>
            <person name="Xia D."/>
            <person name="Makepeace B.L."/>
            <person name="Darby A.C."/>
            <person name="Kadowaki T."/>
        </authorList>
    </citation>
    <scope>NUCLEOTIDE SEQUENCE [LARGE SCALE GENOMIC DNA]</scope>
    <source>
        <strain evidence="8">Wuxi-XJTLU</strain>
    </source>
</reference>
<evidence type="ECO:0000256" key="4">
    <source>
        <dbReference type="ARBA" id="ARBA00022833"/>
    </source>
</evidence>
<evidence type="ECO:0000313" key="8">
    <source>
        <dbReference type="EMBL" id="OQR70070.1"/>
    </source>
</evidence>
<dbReference type="EMBL" id="MNPL01018622">
    <property type="protein sequence ID" value="OQR70070.1"/>
    <property type="molecule type" value="Genomic_DNA"/>
</dbReference>
<feature type="domain" description="C2H2-type" evidence="7">
    <location>
        <begin position="135"/>
        <end position="163"/>
    </location>
</feature>
<dbReference type="PROSITE" id="PS50157">
    <property type="entry name" value="ZINC_FINGER_C2H2_2"/>
    <property type="match status" value="2"/>
</dbReference>
<evidence type="ECO:0000256" key="3">
    <source>
        <dbReference type="ARBA" id="ARBA00022771"/>
    </source>
</evidence>
<feature type="domain" description="C2H2-type" evidence="7">
    <location>
        <begin position="301"/>
        <end position="328"/>
    </location>
</feature>
<dbReference type="PROSITE" id="PS00028">
    <property type="entry name" value="ZINC_FINGER_C2H2_1"/>
    <property type="match status" value="3"/>
</dbReference>
<dbReference type="GO" id="GO:0005634">
    <property type="term" value="C:nucleus"/>
    <property type="evidence" value="ECO:0007669"/>
    <property type="project" value="TreeGrafter"/>
</dbReference>
<name>A0A1V9X972_9ACAR</name>
<dbReference type="STRING" id="418985.A0A1V9X972"/>
<dbReference type="GO" id="GO:0045944">
    <property type="term" value="P:positive regulation of transcription by RNA polymerase II"/>
    <property type="evidence" value="ECO:0007669"/>
    <property type="project" value="TreeGrafter"/>
</dbReference>
<feature type="region of interest" description="Disordered" evidence="6">
    <location>
        <begin position="208"/>
        <end position="227"/>
    </location>
</feature>
<keyword evidence="2" id="KW-0677">Repeat</keyword>
<keyword evidence="9" id="KW-1185">Reference proteome</keyword>
<dbReference type="InterPro" id="IPR036236">
    <property type="entry name" value="Znf_C2H2_sf"/>
</dbReference>
<protein>
    <submittedName>
        <fullName evidence="8">Zinc finger protein-like</fullName>
    </submittedName>
</protein>
<dbReference type="Proteomes" id="UP000192247">
    <property type="component" value="Unassembled WGS sequence"/>
</dbReference>
<feature type="region of interest" description="Disordered" evidence="6">
    <location>
        <begin position="18"/>
        <end position="41"/>
    </location>
</feature>
<dbReference type="GO" id="GO:0008270">
    <property type="term" value="F:zinc ion binding"/>
    <property type="evidence" value="ECO:0007669"/>
    <property type="project" value="UniProtKB-KW"/>
</dbReference>
<accession>A0A1V9X972</accession>
<evidence type="ECO:0000256" key="2">
    <source>
        <dbReference type="ARBA" id="ARBA00022737"/>
    </source>
</evidence>
<dbReference type="Gene3D" id="3.30.160.60">
    <property type="entry name" value="Classic Zinc Finger"/>
    <property type="match status" value="2"/>
</dbReference>
<keyword evidence="1" id="KW-0479">Metal-binding</keyword>
<dbReference type="AlphaFoldDB" id="A0A1V9X972"/>
<dbReference type="InterPro" id="IPR050688">
    <property type="entry name" value="Zinc_finger/UBP_domain"/>
</dbReference>
<sequence>MFAPSCLDDISRRSDIESDCWPTFNPRTAPVDPWGDEPLLADGLQHENHHSHEQAQAPLALELGPGLGSDNAIGPVFPPDAAAMLEPDDDVQEDIRKHITTRDGVHHCRHCTYGTTFLGDMKAHYYHRHAAVKPFKCSFCGMRFARKNGRRLHVMTVHTNQRNYRCPHCEKTARVIDCSRNRQLGFDVVVKNENLRTDIVVYEVPPGSAPPSSYEDEHEQPHRGNATDSRHCLDLSVCDDPGSTEGVFSSTADSADAALTLEDYALMRDGLWCCLLCDYRNPRTRLIKRHLSSNHAGLRPFRCGCCHKTYVDKSGLVRHQLMAHREKPIRCPHCPARFSLPWLCRQHAKRVHPHEPDL</sequence>
<keyword evidence="3 5" id="KW-0863">Zinc-finger</keyword>
<proteinExistence type="predicted"/>
<evidence type="ECO:0000256" key="1">
    <source>
        <dbReference type="ARBA" id="ARBA00022723"/>
    </source>
</evidence>
<dbReference type="PANTHER" id="PTHR24403:SF67">
    <property type="entry name" value="FI01116P-RELATED"/>
    <property type="match status" value="1"/>
</dbReference>
<dbReference type="SUPFAM" id="SSF57667">
    <property type="entry name" value="beta-beta-alpha zinc fingers"/>
    <property type="match status" value="2"/>
</dbReference>
<evidence type="ECO:0000259" key="7">
    <source>
        <dbReference type="PROSITE" id="PS50157"/>
    </source>
</evidence>
<keyword evidence="4" id="KW-0862">Zinc</keyword>
<dbReference type="PANTHER" id="PTHR24403">
    <property type="entry name" value="ZINC FINGER PROTEIN"/>
    <property type="match status" value="1"/>
</dbReference>
<dbReference type="InParanoid" id="A0A1V9X972"/>
<evidence type="ECO:0000256" key="6">
    <source>
        <dbReference type="SAM" id="MobiDB-lite"/>
    </source>
</evidence>
<organism evidence="8 9">
    <name type="scientific">Tropilaelaps mercedesae</name>
    <dbReference type="NCBI Taxonomy" id="418985"/>
    <lineage>
        <taxon>Eukaryota</taxon>
        <taxon>Metazoa</taxon>
        <taxon>Ecdysozoa</taxon>
        <taxon>Arthropoda</taxon>
        <taxon>Chelicerata</taxon>
        <taxon>Arachnida</taxon>
        <taxon>Acari</taxon>
        <taxon>Parasitiformes</taxon>
        <taxon>Mesostigmata</taxon>
        <taxon>Gamasina</taxon>
        <taxon>Dermanyssoidea</taxon>
        <taxon>Laelapidae</taxon>
        <taxon>Tropilaelaps</taxon>
    </lineage>
</organism>
<dbReference type="OrthoDB" id="5576026at2759"/>
<dbReference type="SMART" id="SM00355">
    <property type="entry name" value="ZnF_C2H2"/>
    <property type="match status" value="5"/>
</dbReference>
<gene>
    <name evidence="8" type="ORF">BIW11_11872</name>
</gene>